<dbReference type="RefSeq" id="WP_209905266.1">
    <property type="nucleotide sequence ID" value="NZ_BAAAJW010000013.1"/>
</dbReference>
<organism evidence="3 4">
    <name type="scientific">Brachybacterium sacelli</name>
    <dbReference type="NCBI Taxonomy" id="173364"/>
    <lineage>
        <taxon>Bacteria</taxon>
        <taxon>Bacillati</taxon>
        <taxon>Actinomycetota</taxon>
        <taxon>Actinomycetes</taxon>
        <taxon>Micrococcales</taxon>
        <taxon>Dermabacteraceae</taxon>
        <taxon>Brachybacterium</taxon>
    </lineage>
</organism>
<sequence>MPTRRRHQVDDLFDTAEAVPDLSARARGMRRYRAARRAVFASVILAPLNVLGLILMFSIVLNGVETTGPGTAQVEATQTGRTQAERSLEQWLAADESVFAGAEITSWDGTSHVEAVEATAQDIGYQLMTHDFTLRTADGVYYRAAVRTAYSPSKGVKVLSTPTVTPLPPSAVADWEPTEPTEGWETTGDSASTTDAITSWAQALATSPNELKLATRDEDPAHVYSTLTGVDVTSVSIIQAVSPVSDDGEMDSSTVVATVSVELTDADAEESTGEASTTVQYDVLVRGADTAAPYVTAWGATGSGTGLSDYENAASLDGDVDDPTTDTSAASDGGGETAEPAPTTEGQE</sequence>
<feature type="region of interest" description="Disordered" evidence="1">
    <location>
        <begin position="299"/>
        <end position="348"/>
    </location>
</feature>
<feature type="region of interest" description="Disordered" evidence="1">
    <location>
        <begin position="167"/>
        <end position="190"/>
    </location>
</feature>
<evidence type="ECO:0000256" key="2">
    <source>
        <dbReference type="SAM" id="Phobius"/>
    </source>
</evidence>
<proteinExistence type="predicted"/>
<keyword evidence="2" id="KW-0812">Transmembrane</keyword>
<feature type="compositionally biased region" description="Low complexity" evidence="1">
    <location>
        <begin position="167"/>
        <end position="188"/>
    </location>
</feature>
<keyword evidence="2" id="KW-1133">Transmembrane helix</keyword>
<dbReference type="Proteomes" id="UP001519290">
    <property type="component" value="Unassembled WGS sequence"/>
</dbReference>
<keyword evidence="2" id="KW-0472">Membrane</keyword>
<name>A0ABS4X7I9_9MICO</name>
<dbReference type="EMBL" id="JAGIOD010000002">
    <property type="protein sequence ID" value="MBP2384422.1"/>
    <property type="molecule type" value="Genomic_DNA"/>
</dbReference>
<evidence type="ECO:0000256" key="1">
    <source>
        <dbReference type="SAM" id="MobiDB-lite"/>
    </source>
</evidence>
<evidence type="ECO:0000313" key="3">
    <source>
        <dbReference type="EMBL" id="MBP2384422.1"/>
    </source>
</evidence>
<comment type="caution">
    <text evidence="3">The sequence shown here is derived from an EMBL/GenBank/DDBJ whole genome shotgun (WGS) entry which is preliminary data.</text>
</comment>
<keyword evidence="4" id="KW-1185">Reference proteome</keyword>
<gene>
    <name evidence="3" type="ORF">JOF43_004411</name>
</gene>
<reference evidence="3 4" key="1">
    <citation type="submission" date="2021-03" db="EMBL/GenBank/DDBJ databases">
        <title>Sequencing the genomes of 1000 actinobacteria strains.</title>
        <authorList>
            <person name="Klenk H.-P."/>
        </authorList>
    </citation>
    <scope>NUCLEOTIDE SEQUENCE [LARGE SCALE GENOMIC DNA]</scope>
    <source>
        <strain evidence="3 4">DSM 14566</strain>
    </source>
</reference>
<accession>A0ABS4X7I9</accession>
<protein>
    <submittedName>
        <fullName evidence="3">Uncharacterized protein</fullName>
    </submittedName>
</protein>
<evidence type="ECO:0000313" key="4">
    <source>
        <dbReference type="Proteomes" id="UP001519290"/>
    </source>
</evidence>
<feature type="transmembrane region" description="Helical" evidence="2">
    <location>
        <begin position="38"/>
        <end position="61"/>
    </location>
</feature>